<evidence type="ECO:0000313" key="4">
    <source>
        <dbReference type="WormBase" id="CBG18036"/>
    </source>
</evidence>
<sequence length="436" mass="50605">MYDSVFDNYNLNVALFICIYFTMNDVPLYCMNQRPLMRKKPKTYIRQEDPTSTRQTELLILQAQTILEASTQDGVLRYEDFSTKFSKAVKKNFEVEFDRIHTLYGWSLADIVGRMTFRKHICSINEDEKGLCFEFTLIQQLATTSSSSELSKQVDHSLRDISTSAEVNPVVCKGFLANAGTSFESTRLSKKTPAEYSMKMMSWPWLSEMKRTERRDLLRKFFESAENITQNDIHVQREAKNLGTDLWKASIPNFPHVMWLLHELSKRKPNGFKFPMFESEINNVIPNSWKLMWEDLSCEDLIPEPSTLILLDLIIPSELNDPQIVEVTELVNFIRFHEIRDNELSLIYHFVDSAPSSKSALEVHKFLCETCSGWEDEYNDASGLLRVEAVFQGNKKMFHDENGSYTTKQHHNKIAVPMCFLPITNRYNNGNRFADV</sequence>
<reference evidence="2 3" key="2">
    <citation type="journal article" date="2011" name="PLoS Genet.">
        <title>Caenorhabditis briggsae recombinant inbred line genotypes reveal inter-strain incompatibility and the evolution of recombination.</title>
        <authorList>
            <person name="Ross J.A."/>
            <person name="Koboldt D.C."/>
            <person name="Staisch J.E."/>
            <person name="Chamberlin H.M."/>
            <person name="Gupta B.P."/>
            <person name="Miller R.D."/>
            <person name="Baird S.E."/>
            <person name="Haag E.S."/>
        </authorList>
    </citation>
    <scope>NUCLEOTIDE SEQUENCE [LARGE SCALE GENOMIC DNA]</scope>
    <source>
        <strain evidence="2 3">AF16</strain>
    </source>
</reference>
<dbReference type="RefSeq" id="XP_002642095.1">
    <property type="nucleotide sequence ID" value="XM_002642049.1"/>
</dbReference>
<dbReference type="InParanoid" id="A8XSW0"/>
<dbReference type="eggNOG" id="ENOG502TI5M">
    <property type="taxonomic scope" value="Eukaryota"/>
</dbReference>
<keyword evidence="1" id="KW-0472">Membrane</keyword>
<evidence type="ECO:0000313" key="2">
    <source>
        <dbReference type="EMBL" id="CAP35563.1"/>
    </source>
</evidence>
<evidence type="ECO:0000256" key="1">
    <source>
        <dbReference type="SAM" id="Phobius"/>
    </source>
</evidence>
<feature type="transmembrane region" description="Helical" evidence="1">
    <location>
        <begin position="12"/>
        <end position="30"/>
    </location>
</feature>
<dbReference type="KEGG" id="cbr:CBG_18036"/>
<name>A8XSW0_CAEBR</name>
<evidence type="ECO:0000313" key="3">
    <source>
        <dbReference type="Proteomes" id="UP000008549"/>
    </source>
</evidence>
<dbReference type="Proteomes" id="UP000008549">
    <property type="component" value="Unassembled WGS sequence"/>
</dbReference>
<dbReference type="GeneID" id="8584090"/>
<keyword evidence="1" id="KW-0812">Transmembrane</keyword>
<dbReference type="HOGENOM" id="CLU_051408_0_0_1"/>
<protein>
    <submittedName>
        <fullName evidence="2">Protein CBG18036</fullName>
    </submittedName>
</protein>
<gene>
    <name evidence="2 4" type="ORF">CBG18036</name>
    <name evidence="2" type="ORF">CBG_18036</name>
</gene>
<proteinExistence type="predicted"/>
<accession>A8XSW0</accession>
<dbReference type="CTD" id="8584090"/>
<keyword evidence="1" id="KW-1133">Transmembrane helix</keyword>
<dbReference type="EMBL" id="HE600963">
    <property type="protein sequence ID" value="CAP35563.1"/>
    <property type="molecule type" value="Genomic_DNA"/>
</dbReference>
<dbReference type="WormBase" id="CBG18036">
    <property type="protein sequence ID" value="CBP49093"/>
    <property type="gene ID" value="WBGene00037533"/>
</dbReference>
<reference evidence="2 3" key="1">
    <citation type="journal article" date="2003" name="PLoS Biol.">
        <title>The genome sequence of Caenorhabditis briggsae: a platform for comparative genomics.</title>
        <authorList>
            <person name="Stein L.D."/>
            <person name="Bao Z."/>
            <person name="Blasiar D."/>
            <person name="Blumenthal T."/>
            <person name="Brent M.R."/>
            <person name="Chen N."/>
            <person name="Chinwalla A."/>
            <person name="Clarke L."/>
            <person name="Clee C."/>
            <person name="Coghlan A."/>
            <person name="Coulson A."/>
            <person name="D'Eustachio P."/>
            <person name="Fitch D.H."/>
            <person name="Fulton L.A."/>
            <person name="Fulton R.E."/>
            <person name="Griffiths-Jones S."/>
            <person name="Harris T.W."/>
            <person name="Hillier L.W."/>
            <person name="Kamath R."/>
            <person name="Kuwabara P.E."/>
            <person name="Mardis E.R."/>
            <person name="Marra M.A."/>
            <person name="Miner T.L."/>
            <person name="Minx P."/>
            <person name="Mullikin J.C."/>
            <person name="Plumb R.W."/>
            <person name="Rogers J."/>
            <person name="Schein J.E."/>
            <person name="Sohrmann M."/>
            <person name="Spieth J."/>
            <person name="Stajich J.E."/>
            <person name="Wei C."/>
            <person name="Willey D."/>
            <person name="Wilson R.K."/>
            <person name="Durbin R."/>
            <person name="Waterston R.H."/>
        </authorList>
    </citation>
    <scope>NUCLEOTIDE SEQUENCE [LARGE SCALE GENOMIC DNA]</scope>
    <source>
        <strain evidence="2 3">AF16</strain>
    </source>
</reference>
<dbReference type="AlphaFoldDB" id="A8XSW0"/>
<dbReference type="OMA" id="WESSIRN"/>
<organism evidence="2 3">
    <name type="scientific">Caenorhabditis briggsae</name>
    <dbReference type="NCBI Taxonomy" id="6238"/>
    <lineage>
        <taxon>Eukaryota</taxon>
        <taxon>Metazoa</taxon>
        <taxon>Ecdysozoa</taxon>
        <taxon>Nematoda</taxon>
        <taxon>Chromadorea</taxon>
        <taxon>Rhabditida</taxon>
        <taxon>Rhabditina</taxon>
        <taxon>Rhabditomorpha</taxon>
        <taxon>Rhabditoidea</taxon>
        <taxon>Rhabditidae</taxon>
        <taxon>Peloderinae</taxon>
        <taxon>Caenorhabditis</taxon>
    </lineage>
</organism>
<dbReference type="FunCoup" id="A8XSW0">
    <property type="interactions" value="792"/>
</dbReference>
<keyword evidence="3" id="KW-1185">Reference proteome</keyword>